<proteinExistence type="predicted"/>
<sequence>MSSPHRSGVRDALASSAYRWLVLGGAITRFGNGIAPVALAFGVIDLGGDAGDLGTVVALYALADVVTVLFGGVLGDRLPRQFLMVGTAALAAATQAIAAVSLIGGWATIPLLGLLGMLNGALGALNGPSSMAITKQTIPETCLQVAVAFRRTLNNTAQIVAYGFAGVLVAWVGPGWALAVDAITFGLGALCYTRIRVPSIAVAATQSLLIEMRAGLKEVFRHTWLWLLTAQAFTYHLFYGGAQDVLGPIVVSGELGRPAWGFTLAAMMSGFLVGGVVTLAWRPRRPLYVGVCLLGLTAAFPAAMAVSDSMAVIAVCAFAHGFGLEIFSVGLDLSIQQNIAEHMLSRVYAFDMAGSFVARPLGLALTGPVAAYFGLRTWLGVVATVMAVSVAVALFSPAVRGLQRREPEPAARVPEAQPG</sequence>
<dbReference type="GO" id="GO:0022857">
    <property type="term" value="F:transmembrane transporter activity"/>
    <property type="evidence" value="ECO:0007669"/>
    <property type="project" value="InterPro"/>
</dbReference>
<feature type="transmembrane region" description="Helical" evidence="6">
    <location>
        <begin position="287"/>
        <end position="306"/>
    </location>
</feature>
<evidence type="ECO:0000256" key="1">
    <source>
        <dbReference type="ARBA" id="ARBA00004651"/>
    </source>
</evidence>
<feature type="transmembrane region" description="Helical" evidence="6">
    <location>
        <begin position="159"/>
        <end position="179"/>
    </location>
</feature>
<feature type="transmembrane region" description="Helical" evidence="6">
    <location>
        <begin position="347"/>
        <end position="371"/>
    </location>
</feature>
<dbReference type="CDD" id="cd06173">
    <property type="entry name" value="MFS_MefA_like"/>
    <property type="match status" value="1"/>
</dbReference>
<dbReference type="PANTHER" id="PTHR23513">
    <property type="entry name" value="INTEGRAL MEMBRANE EFFLUX PROTEIN-RELATED"/>
    <property type="match status" value="1"/>
</dbReference>
<dbReference type="Gene3D" id="1.20.1250.20">
    <property type="entry name" value="MFS general substrate transporter like domains"/>
    <property type="match status" value="1"/>
</dbReference>
<dbReference type="EMBL" id="CP094970">
    <property type="protein sequence ID" value="UYM04702.1"/>
    <property type="molecule type" value="Genomic_DNA"/>
</dbReference>
<feature type="transmembrane region" description="Helical" evidence="6">
    <location>
        <begin position="222"/>
        <end position="239"/>
    </location>
</feature>
<feature type="transmembrane region" description="Helical" evidence="6">
    <location>
        <begin position="82"/>
        <end position="103"/>
    </location>
</feature>
<dbReference type="Proteomes" id="UP001164390">
    <property type="component" value="Chromosome"/>
</dbReference>
<evidence type="ECO:0000256" key="2">
    <source>
        <dbReference type="ARBA" id="ARBA00022475"/>
    </source>
</evidence>
<keyword evidence="8" id="KW-1185">Reference proteome</keyword>
<gene>
    <name evidence="7" type="ORF">L0C25_19520</name>
</gene>
<dbReference type="Pfam" id="PF07690">
    <property type="entry name" value="MFS_1"/>
    <property type="match status" value="1"/>
</dbReference>
<dbReference type="SUPFAM" id="SSF103473">
    <property type="entry name" value="MFS general substrate transporter"/>
    <property type="match status" value="1"/>
</dbReference>
<evidence type="ECO:0000313" key="8">
    <source>
        <dbReference type="Proteomes" id="UP001164390"/>
    </source>
</evidence>
<comment type="subcellular location">
    <subcellularLocation>
        <location evidence="1">Cell membrane</location>
        <topology evidence="1">Multi-pass membrane protein</topology>
    </subcellularLocation>
</comment>
<evidence type="ECO:0000256" key="4">
    <source>
        <dbReference type="ARBA" id="ARBA00022989"/>
    </source>
</evidence>
<dbReference type="AlphaFoldDB" id="A0AA46TG24"/>
<name>A0AA46TG24_9ACTN</name>
<protein>
    <submittedName>
        <fullName evidence="7">MFS transporter</fullName>
    </submittedName>
</protein>
<dbReference type="GO" id="GO:0005886">
    <property type="term" value="C:plasma membrane"/>
    <property type="evidence" value="ECO:0007669"/>
    <property type="project" value="UniProtKB-SubCell"/>
</dbReference>
<feature type="transmembrane region" description="Helical" evidence="6">
    <location>
        <begin position="109"/>
        <end position="127"/>
    </location>
</feature>
<evidence type="ECO:0000256" key="3">
    <source>
        <dbReference type="ARBA" id="ARBA00022692"/>
    </source>
</evidence>
<organism evidence="7 8">
    <name type="scientific">Solicola gregarius</name>
    <dbReference type="NCBI Taxonomy" id="2908642"/>
    <lineage>
        <taxon>Bacteria</taxon>
        <taxon>Bacillati</taxon>
        <taxon>Actinomycetota</taxon>
        <taxon>Actinomycetes</taxon>
        <taxon>Propionibacteriales</taxon>
        <taxon>Nocardioidaceae</taxon>
        <taxon>Solicola</taxon>
    </lineage>
</organism>
<feature type="transmembrane region" description="Helical" evidence="6">
    <location>
        <begin position="185"/>
        <end position="210"/>
    </location>
</feature>
<evidence type="ECO:0000256" key="5">
    <source>
        <dbReference type="ARBA" id="ARBA00023136"/>
    </source>
</evidence>
<feature type="transmembrane region" description="Helical" evidence="6">
    <location>
        <begin position="312"/>
        <end position="335"/>
    </location>
</feature>
<keyword evidence="5 6" id="KW-0472">Membrane</keyword>
<reference evidence="7" key="1">
    <citation type="submission" date="2022-01" db="EMBL/GenBank/DDBJ databases">
        <title>Nocardioidaceae gen. sp. A5X3R13.</title>
        <authorList>
            <person name="Lopez Marin M.A."/>
            <person name="Uhlik O."/>
        </authorList>
    </citation>
    <scope>NUCLEOTIDE SEQUENCE</scope>
    <source>
        <strain evidence="7">A5X3R13</strain>
    </source>
</reference>
<evidence type="ECO:0000313" key="7">
    <source>
        <dbReference type="EMBL" id="UYM04702.1"/>
    </source>
</evidence>
<dbReference type="PANTHER" id="PTHR23513:SF11">
    <property type="entry name" value="STAPHYLOFERRIN A TRANSPORTER"/>
    <property type="match status" value="1"/>
</dbReference>
<dbReference type="InterPro" id="IPR011701">
    <property type="entry name" value="MFS"/>
</dbReference>
<keyword evidence="3 6" id="KW-0812">Transmembrane</keyword>
<accession>A0AA46TG24</accession>
<feature type="transmembrane region" description="Helical" evidence="6">
    <location>
        <begin position="20"/>
        <end position="44"/>
    </location>
</feature>
<feature type="transmembrane region" description="Helical" evidence="6">
    <location>
        <begin position="377"/>
        <end position="395"/>
    </location>
</feature>
<keyword evidence="2" id="KW-1003">Cell membrane</keyword>
<keyword evidence="4 6" id="KW-1133">Transmembrane helix</keyword>
<evidence type="ECO:0000256" key="6">
    <source>
        <dbReference type="SAM" id="Phobius"/>
    </source>
</evidence>
<dbReference type="RefSeq" id="WP_271633460.1">
    <property type="nucleotide sequence ID" value="NZ_CP094970.1"/>
</dbReference>
<dbReference type="KEGG" id="sgrg:L0C25_19520"/>
<feature type="transmembrane region" description="Helical" evidence="6">
    <location>
        <begin position="56"/>
        <end position="75"/>
    </location>
</feature>
<dbReference type="InterPro" id="IPR036259">
    <property type="entry name" value="MFS_trans_sf"/>
</dbReference>
<feature type="transmembrane region" description="Helical" evidence="6">
    <location>
        <begin position="259"/>
        <end position="280"/>
    </location>
</feature>